<protein>
    <recommendedName>
        <fullName evidence="4">DUF3060 domain-containing protein</fullName>
    </recommendedName>
</protein>
<proteinExistence type="predicted"/>
<accession>A0A1Q2CPC3</accession>
<evidence type="ECO:0000256" key="1">
    <source>
        <dbReference type="SAM" id="MobiDB-lite"/>
    </source>
</evidence>
<dbReference type="STRING" id="1332264.BW730_11160"/>
<evidence type="ECO:0000313" key="2">
    <source>
        <dbReference type="EMBL" id="AQP47963.1"/>
    </source>
</evidence>
<dbReference type="AlphaFoldDB" id="A0A1Q2CPC3"/>
<evidence type="ECO:0008006" key="4">
    <source>
        <dbReference type="Google" id="ProtNLM"/>
    </source>
</evidence>
<name>A0A1Q2CPC3_9ACTN</name>
<feature type="compositionally biased region" description="Acidic residues" evidence="1">
    <location>
        <begin position="49"/>
        <end position="71"/>
    </location>
</feature>
<sequence length="190" mass="18545">MAACSTLLVGTGCSLTTADGPAEASQAPSSPAETQAATKAPTPAQPSEEPTEEASDEPTDAPSDEPTDESESPAPTTAELSEDLDRATLLAAVETEDNCASGKVLVDRTGVVVAVTADCDEVEITGNGSIVVGQGIGKLTVAGTGSAVLATTIDAVSITKDGNGSVVNWESGSPTVADASIGSVAVAAGA</sequence>
<evidence type="ECO:0000313" key="3">
    <source>
        <dbReference type="Proteomes" id="UP000188145"/>
    </source>
</evidence>
<dbReference type="EMBL" id="CP019606">
    <property type="protein sequence ID" value="AQP47963.1"/>
    <property type="molecule type" value="Genomic_DNA"/>
</dbReference>
<organism evidence="2 3">
    <name type="scientific">Tessaracoccus aquimaris</name>
    <dbReference type="NCBI Taxonomy" id="1332264"/>
    <lineage>
        <taxon>Bacteria</taxon>
        <taxon>Bacillati</taxon>
        <taxon>Actinomycetota</taxon>
        <taxon>Actinomycetes</taxon>
        <taxon>Propionibacteriales</taxon>
        <taxon>Propionibacteriaceae</taxon>
        <taxon>Tessaracoccus</taxon>
    </lineage>
</organism>
<keyword evidence="3" id="KW-1185">Reference proteome</keyword>
<dbReference type="KEGG" id="tes:BW730_11160"/>
<feature type="region of interest" description="Disordered" evidence="1">
    <location>
        <begin position="1"/>
        <end position="80"/>
    </location>
</feature>
<dbReference type="Proteomes" id="UP000188145">
    <property type="component" value="Chromosome"/>
</dbReference>
<reference evidence="3" key="1">
    <citation type="submission" date="2017-02" db="EMBL/GenBank/DDBJ databases">
        <title>Tessaracoccus aquaemaris sp. nov., isolated from the intestine of a Korean rockfish, Sebastes schlegelii, in a marine aquaculture pond.</title>
        <authorList>
            <person name="Tak E.J."/>
            <person name="Bae J.-W."/>
        </authorList>
    </citation>
    <scope>NUCLEOTIDE SEQUENCE [LARGE SCALE GENOMIC DNA]</scope>
    <source>
        <strain evidence="3">NSG39</strain>
    </source>
</reference>
<feature type="compositionally biased region" description="Low complexity" evidence="1">
    <location>
        <begin position="21"/>
        <end position="46"/>
    </location>
</feature>
<gene>
    <name evidence="2" type="ORF">BW730_11160</name>
</gene>